<proteinExistence type="predicted"/>
<reference evidence="1 2" key="1">
    <citation type="submission" date="2020-04" db="EMBL/GenBank/DDBJ databases">
        <authorList>
            <person name="Laetsch R D."/>
            <person name="Stevens L."/>
            <person name="Kumar S."/>
            <person name="Blaxter L. M."/>
        </authorList>
    </citation>
    <scope>NUCLEOTIDE SEQUENCE [LARGE SCALE GENOMIC DNA]</scope>
</reference>
<dbReference type="PROSITE" id="PS51257">
    <property type="entry name" value="PROKAR_LIPOPROTEIN"/>
    <property type="match status" value="1"/>
</dbReference>
<name>A0A8S1EH83_9PELO</name>
<dbReference type="EMBL" id="CADEPM010000002">
    <property type="protein sequence ID" value="CAB3400569.1"/>
    <property type="molecule type" value="Genomic_DNA"/>
</dbReference>
<comment type="caution">
    <text evidence="1">The sequence shown here is derived from an EMBL/GenBank/DDBJ whole genome shotgun (WGS) entry which is preliminary data.</text>
</comment>
<sequence length="221" mass="25012">MLKYNHPKSVFNLVGFQLATGCDISNSTKCNPELLKCCGTQLKNDLGLQNCNGLLAYEPECHREEIEAMYANGIDGLFKVCDSFNKYYECLGDARKDCTSVGFHVQMDLHITDAINVASMYKQFGFACGAGFDGFSNNDLCMSEIFKTRQPQITECRNQFRNNLIIGSRNHCLYLDEFVGCFTNVFDHSLCNRESSWWGCEYARQSGKVVLNDCDLQCHCK</sequence>
<keyword evidence="2" id="KW-1185">Reference proteome</keyword>
<evidence type="ECO:0000313" key="1">
    <source>
        <dbReference type="EMBL" id="CAB3400569.1"/>
    </source>
</evidence>
<gene>
    <name evidence="1" type="ORF">CBOVIS_LOCUS3478</name>
</gene>
<evidence type="ECO:0008006" key="3">
    <source>
        <dbReference type="Google" id="ProtNLM"/>
    </source>
</evidence>
<protein>
    <recommendedName>
        <fullName evidence="3">DUF19 domain-containing protein</fullName>
    </recommendedName>
</protein>
<dbReference type="AlphaFoldDB" id="A0A8S1EH83"/>
<dbReference type="Proteomes" id="UP000494206">
    <property type="component" value="Unassembled WGS sequence"/>
</dbReference>
<organism evidence="1 2">
    <name type="scientific">Caenorhabditis bovis</name>
    <dbReference type="NCBI Taxonomy" id="2654633"/>
    <lineage>
        <taxon>Eukaryota</taxon>
        <taxon>Metazoa</taxon>
        <taxon>Ecdysozoa</taxon>
        <taxon>Nematoda</taxon>
        <taxon>Chromadorea</taxon>
        <taxon>Rhabditida</taxon>
        <taxon>Rhabditina</taxon>
        <taxon>Rhabditomorpha</taxon>
        <taxon>Rhabditoidea</taxon>
        <taxon>Rhabditidae</taxon>
        <taxon>Peloderinae</taxon>
        <taxon>Caenorhabditis</taxon>
    </lineage>
</organism>
<dbReference type="PANTHER" id="PTHR34311">
    <property type="entry name" value="PROTEIN CBG21698-RELATED"/>
    <property type="match status" value="1"/>
</dbReference>
<dbReference type="OrthoDB" id="5782029at2759"/>
<dbReference type="PANTHER" id="PTHR34311:SF10">
    <property type="entry name" value="NEMATODE SPECIFIC PEPTIDE FAMILY-RELATED"/>
    <property type="match status" value="1"/>
</dbReference>
<accession>A0A8S1EH83</accession>
<evidence type="ECO:0000313" key="2">
    <source>
        <dbReference type="Proteomes" id="UP000494206"/>
    </source>
</evidence>